<dbReference type="RefSeq" id="WP_279871684.1">
    <property type="nucleotide sequence ID" value="NZ_JAOCIA010000080.1"/>
</dbReference>
<dbReference type="PROSITE" id="PS50208">
    <property type="entry name" value="CASPASE_P20"/>
    <property type="match status" value="1"/>
</dbReference>
<evidence type="ECO:0000256" key="1">
    <source>
        <dbReference type="SAM" id="MobiDB-lite"/>
    </source>
</evidence>
<dbReference type="Gene3D" id="3.40.50.1460">
    <property type="match status" value="1"/>
</dbReference>
<dbReference type="EMBL" id="JAOCJW010000079">
    <property type="protein sequence ID" value="MDH2007436.1"/>
    <property type="molecule type" value="Genomic_DNA"/>
</dbReference>
<dbReference type="SUPFAM" id="SSF52129">
    <property type="entry name" value="Caspase-like"/>
    <property type="match status" value="1"/>
</dbReference>
<organism evidence="3 4">
    <name type="scientific">Comamonas aquatica</name>
    <dbReference type="NCBI Taxonomy" id="225991"/>
    <lineage>
        <taxon>Bacteria</taxon>
        <taxon>Pseudomonadati</taxon>
        <taxon>Pseudomonadota</taxon>
        <taxon>Betaproteobacteria</taxon>
        <taxon>Burkholderiales</taxon>
        <taxon>Comamonadaceae</taxon>
        <taxon>Comamonas</taxon>
    </lineage>
</organism>
<dbReference type="GO" id="GO:0004197">
    <property type="term" value="F:cysteine-type endopeptidase activity"/>
    <property type="evidence" value="ECO:0007669"/>
    <property type="project" value="InterPro"/>
</dbReference>
<reference evidence="3" key="1">
    <citation type="submission" date="2022-09" db="EMBL/GenBank/DDBJ databases">
        <title>Intensive care unit water sources are persistently colonized with multi-drug resistant bacteria and are the site of extensive horizontal gene transfer of antibiotic resistance genes.</title>
        <authorList>
            <person name="Diorio-Toth L."/>
        </authorList>
    </citation>
    <scope>NUCLEOTIDE SEQUENCE</scope>
    <source>
        <strain evidence="3">GD03686</strain>
    </source>
</reference>
<dbReference type="Proteomes" id="UP001161294">
    <property type="component" value="Unassembled WGS sequence"/>
</dbReference>
<gene>
    <name evidence="3" type="ORF">N5J23_18245</name>
</gene>
<dbReference type="Gene3D" id="1.25.40.10">
    <property type="entry name" value="Tetratricopeptide repeat domain"/>
    <property type="match status" value="1"/>
</dbReference>
<dbReference type="InterPro" id="IPR052039">
    <property type="entry name" value="Caspase-related_regulators"/>
</dbReference>
<dbReference type="PANTHER" id="PTHR22576:SF37">
    <property type="entry name" value="MUCOSA-ASSOCIATED LYMPHOID TISSUE LYMPHOMA TRANSLOCATION PROTEIN 1"/>
    <property type="match status" value="1"/>
</dbReference>
<comment type="caution">
    <text evidence="3">The sequence shown here is derived from an EMBL/GenBank/DDBJ whole genome shotgun (WGS) entry which is preliminary data.</text>
</comment>
<name>A0AA43AZF0_9BURK</name>
<feature type="region of interest" description="Disordered" evidence="1">
    <location>
        <begin position="274"/>
        <end position="305"/>
    </location>
</feature>
<dbReference type="InterPro" id="IPR001309">
    <property type="entry name" value="Pept_C14_p20"/>
</dbReference>
<feature type="compositionally biased region" description="Polar residues" evidence="1">
    <location>
        <begin position="278"/>
        <end position="290"/>
    </location>
</feature>
<dbReference type="AlphaFoldDB" id="A0AA43AZF0"/>
<dbReference type="InterPro" id="IPR011990">
    <property type="entry name" value="TPR-like_helical_dom_sf"/>
</dbReference>
<evidence type="ECO:0000313" key="3">
    <source>
        <dbReference type="EMBL" id="MDH2007436.1"/>
    </source>
</evidence>
<accession>A0AA43AZF0</accession>
<proteinExistence type="predicted"/>
<dbReference type="Pfam" id="PF00656">
    <property type="entry name" value="Peptidase_C14"/>
    <property type="match status" value="1"/>
</dbReference>
<dbReference type="PANTHER" id="PTHR22576">
    <property type="entry name" value="MUCOSA ASSOCIATED LYMPHOID TISSUE LYMPHOMA TRANSLOCATION PROTEIN 1/PARACASPASE"/>
    <property type="match status" value="1"/>
</dbReference>
<dbReference type="InterPro" id="IPR029030">
    <property type="entry name" value="Caspase-like_dom_sf"/>
</dbReference>
<evidence type="ECO:0000313" key="4">
    <source>
        <dbReference type="Proteomes" id="UP001161294"/>
    </source>
</evidence>
<feature type="domain" description="Caspase family p20" evidence="2">
    <location>
        <begin position="45"/>
        <end position="171"/>
    </location>
</feature>
<feature type="non-terminal residue" evidence="3">
    <location>
        <position position="1"/>
    </location>
</feature>
<feature type="compositionally biased region" description="Basic and acidic residues" evidence="1">
    <location>
        <begin position="291"/>
        <end position="300"/>
    </location>
</feature>
<sequence>STRPLTRRQYLRCLQKLGMSASAALASLRPLLATARETQHPLHVLLIGNSRYQHNAALVNPARDVQILAQAFGARGARVQTLVDQTAQQMDAAVTAFLRQLHQSPATIWIGYSGHAVQMDGRNYLQGIDSDFSTPQRVRTFGLNLETIVSLIGRVQPQAAVVSVDACRNNPFEPERTRGLAQGLAPMEPKGICISFSTAPYTKALDGDEGNYSPYAQALAQALAGQQQKSLDQVLRETADAVFVRTRKKQIPEYRSALRAEWWFTQQKVALRSDEPLTPSNSVQNSSTREATYRPDEPRSHPSFSQTTAAAWTELEMQLLMQQQRTSQAQAQQLLKSAQAGPVNTFERLLLSIFLQDGHPGVPRSPRHARHMLQPLADQGHVLGQNLLGESWFAEKAYDLAYKWISLAARSGYSRARTNLGHLHMLGQNNSDPTAGALQALQGMFQQAQERLGSNPTSPQITPELQQEIDRIQQMLRGSGR</sequence>
<evidence type="ECO:0000259" key="2">
    <source>
        <dbReference type="PROSITE" id="PS50208"/>
    </source>
</evidence>
<dbReference type="GO" id="GO:0006508">
    <property type="term" value="P:proteolysis"/>
    <property type="evidence" value="ECO:0007669"/>
    <property type="project" value="InterPro"/>
</dbReference>
<dbReference type="InterPro" id="IPR011600">
    <property type="entry name" value="Pept_C14_caspase"/>
</dbReference>
<protein>
    <submittedName>
        <fullName evidence="3">Caspase family protein</fullName>
    </submittedName>
</protein>
<dbReference type="SUPFAM" id="SSF81901">
    <property type="entry name" value="HCP-like"/>
    <property type="match status" value="1"/>
</dbReference>